<reference evidence="2" key="1">
    <citation type="journal article" date="2022" name="Mol. Ecol. Resour.">
        <title>The genomes of chicory, endive, great burdock and yacon provide insights into Asteraceae palaeo-polyploidization history and plant inulin production.</title>
        <authorList>
            <person name="Fan W."/>
            <person name="Wang S."/>
            <person name="Wang H."/>
            <person name="Wang A."/>
            <person name="Jiang F."/>
            <person name="Liu H."/>
            <person name="Zhao H."/>
            <person name="Xu D."/>
            <person name="Zhang Y."/>
        </authorList>
    </citation>
    <scope>NUCLEOTIDE SEQUENCE [LARGE SCALE GENOMIC DNA]</scope>
    <source>
        <strain evidence="2">cv. Niubang</strain>
    </source>
</reference>
<organism evidence="1 2">
    <name type="scientific">Arctium lappa</name>
    <name type="common">Greater burdock</name>
    <name type="synonym">Lappa major</name>
    <dbReference type="NCBI Taxonomy" id="4217"/>
    <lineage>
        <taxon>Eukaryota</taxon>
        <taxon>Viridiplantae</taxon>
        <taxon>Streptophyta</taxon>
        <taxon>Embryophyta</taxon>
        <taxon>Tracheophyta</taxon>
        <taxon>Spermatophyta</taxon>
        <taxon>Magnoliopsida</taxon>
        <taxon>eudicotyledons</taxon>
        <taxon>Gunneridae</taxon>
        <taxon>Pentapetalae</taxon>
        <taxon>asterids</taxon>
        <taxon>campanulids</taxon>
        <taxon>Asterales</taxon>
        <taxon>Asteraceae</taxon>
        <taxon>Carduoideae</taxon>
        <taxon>Cardueae</taxon>
        <taxon>Arctiinae</taxon>
        <taxon>Arctium</taxon>
    </lineage>
</organism>
<protein>
    <submittedName>
        <fullName evidence="1">Uncharacterized protein</fullName>
    </submittedName>
</protein>
<evidence type="ECO:0000313" key="1">
    <source>
        <dbReference type="EMBL" id="KAI3769498.1"/>
    </source>
</evidence>
<reference evidence="1 2" key="2">
    <citation type="journal article" date="2022" name="Mol. Ecol. Resour.">
        <title>The genomes of chicory, endive, great burdock and yacon provide insights into Asteraceae paleo-polyploidization history and plant inulin production.</title>
        <authorList>
            <person name="Fan W."/>
            <person name="Wang S."/>
            <person name="Wang H."/>
            <person name="Wang A."/>
            <person name="Jiang F."/>
            <person name="Liu H."/>
            <person name="Zhao H."/>
            <person name="Xu D."/>
            <person name="Zhang Y."/>
        </authorList>
    </citation>
    <scope>NUCLEOTIDE SEQUENCE [LARGE SCALE GENOMIC DNA]</scope>
    <source>
        <strain evidence="2">cv. Niubang</strain>
    </source>
</reference>
<gene>
    <name evidence="1" type="ORF">L6452_00604</name>
</gene>
<sequence length="1015" mass="114848">MSIYINTNITYSQRINLNLFNFFMAPHFHHFTFLPKTFLFTLLLLTCTQSLFTHDEECLSLYLFKQSFPHASFEAPGFRTFDSWRITNNASNDGSDCCLWDGVVCINEEEDGHVIGLDLSERFLRGHINSSSSLFNLVHLQTLNLAMNDFTESEIPSQISRLKQLRSLNLSDTGFSGQIPNEVSHLIQLSSLDLSWNPLKLQSPSLEKLVQNLTGLEELDLSGVDISSSLPRFLANFSSLRSIKLENCFLQNEFPVAILQLPKLKFLDVASNSYLTGFLPEFHNNSLLEYLILNSTGFSGIIPKSIVNLNRLISLNLRSCSFLGIIPGSLANLTQLTHLDLTLNEFTGVVPSLASLTKLTVLNLSGNNFEEGGLPDWLGKLTNLTTLILARMNLYGEIQPFLTNLTKLSRIWMGQNSLVGRIPSSFMNLTQLSNIDLSLNQLQGPISSSFSNFKSLQDLRLNDNNFSGKVELDWFIGLNKLEALIISHNKISFVATNNYTNGTLPELRMIDLESCNLKEYPTFLRFQHKLRFLFLSHNNIHGLIPEWSWINSQETLEMIDLSHNFITGFHQSHYFLPLVRLKLFIIGNNLLQGRLRIPPRTIEVYDVSNNYLEGEIPPLICELKSLRVLALSSNNITGILPPCFGSLSNSLFALDLSANNLQGTMMNSFTQDNQLKVIALSGNQFVGQVSKSLINCTHLEILSLGDNSFDDVFPFWLGNLVELQVLILRSNNFFGELQRLTTASSQFPKLRIIDLSNNGFSGQLPHKYFESWNAMKLVRVGQPSSMETRIKFQYYEEVVSYIITITYKSSKQQFHQILNLLVAIDLSCNKFEGEIPRSLQDLHRLQSLNLSNNHFTGHVLSSLGNLKNLESLDLSRNKLSGEIPQQMLQLDFLAVLNLSFNHLDGRIPQGPHFDTFDNNSYLGNLGLCGKPLSKECQHSKVSTPPQTSNMSESFFPSDRVDWIVIFCGLGSGLVIGIVFGNFLYARYSDWFIERFGMQKDKWVRPLSNRRRNQAL</sequence>
<keyword evidence="2" id="KW-1185">Reference proteome</keyword>
<dbReference type="Proteomes" id="UP001055879">
    <property type="component" value="Linkage Group LG01"/>
</dbReference>
<evidence type="ECO:0000313" key="2">
    <source>
        <dbReference type="Proteomes" id="UP001055879"/>
    </source>
</evidence>
<dbReference type="EMBL" id="CM042047">
    <property type="protein sequence ID" value="KAI3769498.1"/>
    <property type="molecule type" value="Genomic_DNA"/>
</dbReference>
<comment type="caution">
    <text evidence="1">The sequence shown here is derived from an EMBL/GenBank/DDBJ whole genome shotgun (WGS) entry which is preliminary data.</text>
</comment>
<accession>A0ACB9FF01</accession>
<name>A0ACB9FF01_ARCLA</name>
<proteinExistence type="predicted"/>